<organism evidence="6 7">
    <name type="scientific">Pristionchus entomophagus</name>
    <dbReference type="NCBI Taxonomy" id="358040"/>
    <lineage>
        <taxon>Eukaryota</taxon>
        <taxon>Metazoa</taxon>
        <taxon>Ecdysozoa</taxon>
        <taxon>Nematoda</taxon>
        <taxon>Chromadorea</taxon>
        <taxon>Rhabditida</taxon>
        <taxon>Rhabditina</taxon>
        <taxon>Diplogasteromorpha</taxon>
        <taxon>Diplogasteroidea</taxon>
        <taxon>Neodiplogasteridae</taxon>
        <taxon>Pristionchus</taxon>
    </lineage>
</organism>
<comment type="subcellular location">
    <subcellularLocation>
        <location evidence="1">Secreted</location>
    </subcellularLocation>
</comment>
<gene>
    <name evidence="6" type="ORF">PENTCL1PPCAC_21797</name>
</gene>
<feature type="non-terminal residue" evidence="6">
    <location>
        <position position="160"/>
    </location>
</feature>
<evidence type="ECO:0000256" key="4">
    <source>
        <dbReference type="ARBA" id="ARBA00022729"/>
    </source>
</evidence>
<dbReference type="Gene3D" id="2.60.40.3330">
    <property type="match status" value="1"/>
</dbReference>
<reference evidence="6" key="1">
    <citation type="submission" date="2023-10" db="EMBL/GenBank/DDBJ databases">
        <title>Genome assembly of Pristionchus species.</title>
        <authorList>
            <person name="Yoshida K."/>
            <person name="Sommer R.J."/>
        </authorList>
    </citation>
    <scope>NUCLEOTIDE SEQUENCE</scope>
    <source>
        <strain evidence="6">RS0144</strain>
    </source>
</reference>
<dbReference type="SUPFAM" id="SSF49464">
    <property type="entry name" value="Carboxypeptidase regulatory domain-like"/>
    <property type="match status" value="1"/>
</dbReference>
<dbReference type="Proteomes" id="UP001432027">
    <property type="component" value="Unassembled WGS sequence"/>
</dbReference>
<keyword evidence="4 5" id="KW-0732">Signal</keyword>
<dbReference type="InterPro" id="IPR001534">
    <property type="entry name" value="Transthyretin-like"/>
</dbReference>
<dbReference type="InterPro" id="IPR038479">
    <property type="entry name" value="Transthyretin-like_sf"/>
</dbReference>
<feature type="signal peptide" evidence="5">
    <location>
        <begin position="1"/>
        <end position="19"/>
    </location>
</feature>
<dbReference type="Pfam" id="PF01060">
    <property type="entry name" value="TTR-52"/>
    <property type="match status" value="1"/>
</dbReference>
<dbReference type="EMBL" id="BTSX01000005">
    <property type="protein sequence ID" value="GMS99622.1"/>
    <property type="molecule type" value="Genomic_DNA"/>
</dbReference>
<evidence type="ECO:0000256" key="2">
    <source>
        <dbReference type="ARBA" id="ARBA00010112"/>
    </source>
</evidence>
<dbReference type="PANTHER" id="PTHR21700">
    <property type="entry name" value="TRANSTHYRETIN-LIKE FAMILY PROTEIN-RELATED"/>
    <property type="match status" value="1"/>
</dbReference>
<dbReference type="PANTHER" id="PTHR21700:SF3">
    <property type="entry name" value="TRANSTHYRETIN-LIKE PROTEIN 5"/>
    <property type="match status" value="1"/>
</dbReference>
<feature type="non-terminal residue" evidence="6">
    <location>
        <position position="1"/>
    </location>
</feature>
<comment type="similarity">
    <text evidence="2">Belongs to the nematode transthyretin-like family.</text>
</comment>
<dbReference type="GO" id="GO:0005576">
    <property type="term" value="C:extracellular region"/>
    <property type="evidence" value="ECO:0007669"/>
    <property type="project" value="UniProtKB-SubCell"/>
</dbReference>
<accession>A0AAV5TZL0</accession>
<keyword evidence="3" id="KW-0964">Secreted</keyword>
<feature type="chain" id="PRO_5043831663" description="Transthyretin-like family protein" evidence="5">
    <location>
        <begin position="20"/>
        <end position="160"/>
    </location>
</feature>
<name>A0AAV5TZL0_9BILA</name>
<comment type="caution">
    <text evidence="6">The sequence shown here is derived from an EMBL/GenBank/DDBJ whole genome shotgun (WGS) entry which is preliminary data.</text>
</comment>
<keyword evidence="7" id="KW-1185">Reference proteome</keyword>
<evidence type="ECO:0008006" key="8">
    <source>
        <dbReference type="Google" id="ProtNLM"/>
    </source>
</evidence>
<evidence type="ECO:0000313" key="7">
    <source>
        <dbReference type="Proteomes" id="UP001432027"/>
    </source>
</evidence>
<sequence length="160" mass="17450">IEMLVILLVAAPLIIRVSSFTQSVGVRGQIICGNSPLPNTEVTIWENTSDPPTDGLATTTTDASGRFSLSATVNDPSFPMQVLRIYPSCSSDQAMLGVSTLCQREATYQIPASYVSLGSIVFNWYQMGTMNMQARQQNEQIHCTPNPLSVSNQYGYSNAY</sequence>
<evidence type="ECO:0000256" key="5">
    <source>
        <dbReference type="SAM" id="SignalP"/>
    </source>
</evidence>
<dbReference type="AlphaFoldDB" id="A0AAV5TZL0"/>
<dbReference type="InterPro" id="IPR008969">
    <property type="entry name" value="CarboxyPept-like_regulatory"/>
</dbReference>
<evidence type="ECO:0000256" key="1">
    <source>
        <dbReference type="ARBA" id="ARBA00004613"/>
    </source>
</evidence>
<protein>
    <recommendedName>
        <fullName evidence="8">Transthyretin-like family protein</fullName>
    </recommendedName>
</protein>
<proteinExistence type="inferred from homology"/>
<dbReference type="GO" id="GO:0009986">
    <property type="term" value="C:cell surface"/>
    <property type="evidence" value="ECO:0007669"/>
    <property type="project" value="InterPro"/>
</dbReference>
<evidence type="ECO:0000313" key="6">
    <source>
        <dbReference type="EMBL" id="GMS99622.1"/>
    </source>
</evidence>
<evidence type="ECO:0000256" key="3">
    <source>
        <dbReference type="ARBA" id="ARBA00022525"/>
    </source>
</evidence>